<dbReference type="CDD" id="cd01851">
    <property type="entry name" value="GBP"/>
    <property type="match status" value="1"/>
</dbReference>
<feature type="binding site" evidence="8">
    <location>
        <begin position="157"/>
        <end position="164"/>
    </location>
    <ligand>
        <name>GTP</name>
        <dbReference type="ChEBI" id="CHEBI:37565"/>
    </ligand>
</feature>
<evidence type="ECO:0000313" key="12">
    <source>
        <dbReference type="Proteomes" id="UP000037751"/>
    </source>
</evidence>
<dbReference type="GO" id="GO:0016320">
    <property type="term" value="P:endoplasmic reticulum membrane fusion"/>
    <property type="evidence" value="ECO:0007669"/>
    <property type="project" value="TreeGrafter"/>
</dbReference>
<dbReference type="InterPro" id="IPR027417">
    <property type="entry name" value="P-loop_NTPase"/>
</dbReference>
<dbReference type="Proteomes" id="UP000037751">
    <property type="component" value="Unassembled WGS sequence"/>
</dbReference>
<reference evidence="11 12" key="1">
    <citation type="submission" date="2015-07" db="EMBL/GenBank/DDBJ databases">
        <title>Draft Genome Sequence of Malassezia furfur CBS1878 and Malassezia pachydermatis CBS1879.</title>
        <authorList>
            <person name="Triana S."/>
            <person name="Ohm R."/>
            <person name="Gonzalez A."/>
            <person name="DeCock H."/>
            <person name="Restrepo S."/>
            <person name="Celis A."/>
        </authorList>
    </citation>
    <scope>NUCLEOTIDE SEQUENCE [LARGE SCALE GENOMIC DNA]</scope>
    <source>
        <strain evidence="11 12">CBS 1879</strain>
    </source>
</reference>
<proteinExistence type="inferred from homology"/>
<feature type="topological domain" description="Cytoplasmic" evidence="8">
    <location>
        <begin position="1"/>
        <end position="784"/>
    </location>
</feature>
<name>A0A0M9VRE1_9BASI</name>
<evidence type="ECO:0000256" key="2">
    <source>
        <dbReference type="ARBA" id="ARBA00022741"/>
    </source>
</evidence>
<dbReference type="Gene3D" id="3.40.50.300">
    <property type="entry name" value="P-loop containing nucleotide triphosphate hydrolases"/>
    <property type="match status" value="1"/>
</dbReference>
<comment type="similarity">
    <text evidence="8">Belongs to the TRAFAC class dynamin-like GTPase superfamily. GB1/RHD3 GTPase family. RHD3 subfamily.</text>
</comment>
<feature type="compositionally biased region" description="Low complexity" evidence="9">
    <location>
        <begin position="891"/>
        <end position="900"/>
    </location>
</feature>
<dbReference type="AlphaFoldDB" id="A0A0M9VRE1"/>
<evidence type="ECO:0000256" key="9">
    <source>
        <dbReference type="SAM" id="MobiDB-lite"/>
    </source>
</evidence>
<dbReference type="InterPro" id="IPR046758">
    <property type="entry name" value="Sey1/RHD3-like_3HB"/>
</dbReference>
<comment type="subcellular location">
    <subcellularLocation>
        <location evidence="8">Endoplasmic reticulum membrane</location>
        <topology evidence="8">Multi-pass membrane protein</topology>
    </subcellularLocation>
    <text evidence="8">Enriched in the cortical ER. Concentrated in punctae along the ER tubules.</text>
</comment>
<protein>
    <submittedName>
        <fullName evidence="11">Dynamin-like GTPase</fullName>
    </submittedName>
</protein>
<feature type="topological domain" description="Lumenal" evidence="8">
    <location>
        <begin position="806"/>
        <end position="808"/>
    </location>
</feature>
<dbReference type="VEuPathDB" id="FungiDB:Malapachy_3283"/>
<feature type="topological domain" description="Cytoplasmic" evidence="8">
    <location>
        <begin position="830"/>
        <end position="909"/>
    </location>
</feature>
<keyword evidence="3 8" id="KW-0378">Hydrolase</keyword>
<dbReference type="HAMAP" id="MF_03109">
    <property type="entry name" value="Sey1"/>
    <property type="match status" value="1"/>
</dbReference>
<sequence>MDQDVKLARDILAQEEEVPTPFATEDKDLMNLVMEANHKTSEPLGQATQAEGLEAIATPAPSASQPPALPPRESVPSSMDSKIPSGIAEVIPSAAAAVDGSLEKTGTTSSVPTSSGHNRLQLIDEKQRFHTAEFHEHLEAWNMDHVGFGYDICAVLGSQSTGKSTLLNRLFGTNFDVMDERSRQQTTKGIWLCRGMDRNVLVMDVEGTDGRERGEDQDFERKSALFALSTAECLIVNMWENQVGLYQGANMGLLKTVLDVHLSLFQAGRARAGGAKEKTLLLFVIRDFIGTTPLSNLETTVRVDLQRIWASLTKPEALQDAELGDFFDLMFTTLPHKVLQAKEFDAGVQDLQRRFLDRQDRDYVFQTQYHKRIPIDGLPHYLESVWEQIVQNKDLDLPTQQELLAQFRCDEIAAAASSAFSAAVLALRTSLETGKVLPGLGEAMATHRAEALAMFDRDASRYHHGVYARQRNELLSKLNVSLWPFVQTQLKNMHVHLLTQFKHAMRDGVLQPSYNFGALAREAQAQALADFDAETTSLLLSDTDWRMDEQRAQLVDEIQATARTLRKEESHKVSYAIEKEMRRQMAEPLELALASPSDTMWDDVLKAFARVSDEAVRTFQARSESLNNTPDEEAETLRALQHAAWRLWLAKVQEQTSDAVLSMRLRGTFEDRFRYDAAGVPRVWKPTDDMDSAYVQARDATLALIPVYATVEPKDPTLIAPLQAASQAAVAAPDVLAHDDTPSWEEARQVLSELRCTELGQRLRKDADAYYLEAKRSTVSNMSQVPTWMYALLLVLGWNEMMAVLRNPLYFTLLCMVLAGVYVTWRLNLTTPVLTLAGTLTREVRTMVEDQLRQYLHPTPMSAGPVRAEAYEMTQSTSRNRGRTAAEHAQRPAAAVADAAQEPRLPASF</sequence>
<evidence type="ECO:0000313" key="11">
    <source>
        <dbReference type="EMBL" id="KOS16382.1"/>
    </source>
</evidence>
<evidence type="ECO:0000256" key="5">
    <source>
        <dbReference type="ARBA" id="ARBA00022989"/>
    </source>
</evidence>
<dbReference type="GO" id="GO:0005525">
    <property type="term" value="F:GTP binding"/>
    <property type="evidence" value="ECO:0007669"/>
    <property type="project" value="UniProtKB-UniRule"/>
</dbReference>
<dbReference type="GeneID" id="28729633"/>
<keyword evidence="12" id="KW-1185">Reference proteome</keyword>
<dbReference type="PROSITE" id="PS51715">
    <property type="entry name" value="G_GB1_RHD3"/>
    <property type="match status" value="1"/>
</dbReference>
<comment type="caution">
    <text evidence="11">The sequence shown here is derived from an EMBL/GenBank/DDBJ whole genome shotgun (WGS) entry which is preliminary data.</text>
</comment>
<dbReference type="SUPFAM" id="SSF52540">
    <property type="entry name" value="P-loop containing nucleoside triphosphate hydrolases"/>
    <property type="match status" value="1"/>
</dbReference>
<dbReference type="PANTHER" id="PTHR45923">
    <property type="entry name" value="PROTEIN SEY1"/>
    <property type="match status" value="1"/>
</dbReference>
<evidence type="ECO:0000256" key="8">
    <source>
        <dbReference type="HAMAP-Rule" id="MF_03109"/>
    </source>
</evidence>
<dbReference type="OrthoDB" id="1597724at2759"/>
<dbReference type="FunFam" id="3.40.50.300:FF:000727">
    <property type="entry name" value="Protein SEY1 homolog"/>
    <property type="match status" value="1"/>
</dbReference>
<evidence type="ECO:0000256" key="4">
    <source>
        <dbReference type="ARBA" id="ARBA00022824"/>
    </source>
</evidence>
<dbReference type="InterPro" id="IPR008803">
    <property type="entry name" value="RHD3/Sey1"/>
</dbReference>
<keyword evidence="2 8" id="KW-0547">Nucleotide-binding</keyword>
<dbReference type="InterPro" id="IPR030386">
    <property type="entry name" value="G_GB1_RHD3_dom"/>
</dbReference>
<feature type="compositionally biased region" description="Low complexity" evidence="9">
    <location>
        <begin position="55"/>
        <end position="66"/>
    </location>
</feature>
<dbReference type="PANTHER" id="PTHR45923:SF2">
    <property type="entry name" value="PROTEIN SEY1"/>
    <property type="match status" value="1"/>
</dbReference>
<evidence type="ECO:0000256" key="6">
    <source>
        <dbReference type="ARBA" id="ARBA00023134"/>
    </source>
</evidence>
<dbReference type="GO" id="GO:0005789">
    <property type="term" value="C:endoplasmic reticulum membrane"/>
    <property type="evidence" value="ECO:0007669"/>
    <property type="project" value="UniProtKB-SubCell"/>
</dbReference>
<dbReference type="STRING" id="77020.A0A0M9VRE1"/>
<feature type="region of interest" description="Disordered" evidence="9">
    <location>
        <begin position="38"/>
        <end position="81"/>
    </location>
</feature>
<feature type="domain" description="GB1/RHD3-type G" evidence="10">
    <location>
        <begin position="147"/>
        <end position="382"/>
    </location>
</feature>
<dbReference type="Pfam" id="PF05879">
    <property type="entry name" value="RHD3_GTPase"/>
    <property type="match status" value="1"/>
</dbReference>
<keyword evidence="6 8" id="KW-0342">GTP-binding</keyword>
<accession>A0A0M9VRE1</accession>
<gene>
    <name evidence="8" type="primary">SEY1</name>
    <name evidence="11" type="ORF">Malapachy_3283</name>
</gene>
<evidence type="ECO:0000256" key="3">
    <source>
        <dbReference type="ARBA" id="ARBA00022801"/>
    </source>
</evidence>
<evidence type="ECO:0000256" key="7">
    <source>
        <dbReference type="ARBA" id="ARBA00023136"/>
    </source>
</evidence>
<dbReference type="EMBL" id="LGAV01000001">
    <property type="protein sequence ID" value="KOS16382.1"/>
    <property type="molecule type" value="Genomic_DNA"/>
</dbReference>
<keyword evidence="7 8" id="KW-0472">Membrane</keyword>
<organism evidence="11 12">
    <name type="scientific">Malassezia pachydermatis</name>
    <dbReference type="NCBI Taxonomy" id="77020"/>
    <lineage>
        <taxon>Eukaryota</taxon>
        <taxon>Fungi</taxon>
        <taxon>Dikarya</taxon>
        <taxon>Basidiomycota</taxon>
        <taxon>Ustilaginomycotina</taxon>
        <taxon>Malasseziomycetes</taxon>
        <taxon>Malasseziales</taxon>
        <taxon>Malasseziaceae</taxon>
        <taxon>Malassezia</taxon>
    </lineage>
</organism>
<keyword evidence="1 8" id="KW-0812">Transmembrane</keyword>
<dbReference type="Pfam" id="PF20428">
    <property type="entry name" value="Sey1_3HB"/>
    <property type="match status" value="1"/>
</dbReference>
<keyword evidence="5 8" id="KW-1133">Transmembrane helix</keyword>
<evidence type="ECO:0000259" key="10">
    <source>
        <dbReference type="PROSITE" id="PS51715"/>
    </source>
</evidence>
<feature type="region of interest" description="Disordered" evidence="9">
    <location>
        <begin position="873"/>
        <end position="909"/>
    </location>
</feature>
<keyword evidence="4 8" id="KW-0256">Endoplasmic reticulum</keyword>
<dbReference type="GO" id="GO:0003924">
    <property type="term" value="F:GTPase activity"/>
    <property type="evidence" value="ECO:0007669"/>
    <property type="project" value="UniProtKB-UniRule"/>
</dbReference>
<dbReference type="RefSeq" id="XP_017994014.1">
    <property type="nucleotide sequence ID" value="XM_018137757.1"/>
</dbReference>
<evidence type="ECO:0000256" key="1">
    <source>
        <dbReference type="ARBA" id="ARBA00022692"/>
    </source>
</evidence>